<protein>
    <submittedName>
        <fullName evidence="2">Uncharacterized protein</fullName>
    </submittedName>
</protein>
<accession>A0ABU2H488</accession>
<feature type="compositionally biased region" description="Basic and acidic residues" evidence="1">
    <location>
        <begin position="677"/>
        <end position="690"/>
    </location>
</feature>
<dbReference type="Proteomes" id="UP001250214">
    <property type="component" value="Unassembled WGS sequence"/>
</dbReference>
<feature type="compositionally biased region" description="Polar residues" evidence="1">
    <location>
        <begin position="25"/>
        <end position="40"/>
    </location>
</feature>
<dbReference type="RefSeq" id="WP_310911103.1">
    <property type="nucleotide sequence ID" value="NZ_JAVLVT010000001.1"/>
</dbReference>
<dbReference type="EMBL" id="JAVLVT010000001">
    <property type="protein sequence ID" value="MDS1269645.1"/>
    <property type="molecule type" value="Genomic_DNA"/>
</dbReference>
<proteinExistence type="predicted"/>
<sequence length="698" mass="77012">MATHPGTHPPPLTADPRDPRPTVGTHVQGTAENVNSGSGTQVNLNVSLADMPEEQLRELLRLPGTQRRRRQDGVLTAQDVTWHTTRFVAPRGFPALSADTTPDSTTLYLTGPSGSGRWAASLYWLTCTGATGAGIRQVRDSETEDGPQEQFFTEPPEEGELLLLDLRGVGSTRLSRLATELPGFQREVQSANARLAIVLRPEQQVVLGPEASGRTVHIHAPDATAVVRSHLRHGGLPADETVLASAEAQQLLVQATAGQAAELAELTVQAHIARHGRAGFAECFTEAQASFQDWSEALHELLHQHSSTTERTVLLAAAVCAGMPLEQVHRAAQGLLAQVRAPDAEEPPPLERAGLTTLLRRLGVTVHPSRRVSFPKLNYAAAIRHRFWDDHPDLHPVFVTWLSSLVRDTAWPQRDRNTIAGRLAEMCLRGDRLDLVLGLVQSWTPAAKDNESGHTSEPEAVLLLTSALTDPTAGREVRRQLYQWSRDRDLPGARARVATLVCARVLHHSHPRQAIVRLLHLARADSQSARFAEQELVDLVRDPPSRWLALRQLTHRETPRPRDWELFARITAPEVLAADGGAFPRCTRERDAFLTCAERAMRTDPEAARLHTRRWLAAAATDSRWRHMLDLVLRAGRTAGRTDVLYATARRWVLAAPDAQTRAERREPALSLIGELRCGRSRPDRSEAGSRDAPTPQR</sequence>
<feature type="region of interest" description="Disordered" evidence="1">
    <location>
        <begin position="674"/>
        <end position="698"/>
    </location>
</feature>
<organism evidence="2 3">
    <name type="scientific">Lipingzhangella rawalii</name>
    <dbReference type="NCBI Taxonomy" id="2055835"/>
    <lineage>
        <taxon>Bacteria</taxon>
        <taxon>Bacillati</taxon>
        <taxon>Actinomycetota</taxon>
        <taxon>Actinomycetes</taxon>
        <taxon>Streptosporangiales</taxon>
        <taxon>Nocardiopsidaceae</taxon>
        <taxon>Lipingzhangella</taxon>
    </lineage>
</organism>
<feature type="region of interest" description="Disordered" evidence="1">
    <location>
        <begin position="1"/>
        <end position="40"/>
    </location>
</feature>
<name>A0ABU2H488_9ACTN</name>
<evidence type="ECO:0000313" key="2">
    <source>
        <dbReference type="EMBL" id="MDS1269645.1"/>
    </source>
</evidence>
<evidence type="ECO:0000256" key="1">
    <source>
        <dbReference type="SAM" id="MobiDB-lite"/>
    </source>
</evidence>
<keyword evidence="3" id="KW-1185">Reference proteome</keyword>
<reference evidence="3" key="1">
    <citation type="submission" date="2023-07" db="EMBL/GenBank/DDBJ databases">
        <title>Novel species in the genus Lipingzhangella isolated from Sambhar Salt Lake.</title>
        <authorList>
            <person name="Jiya N."/>
            <person name="Kajale S."/>
            <person name="Sharma A."/>
        </authorList>
    </citation>
    <scope>NUCLEOTIDE SEQUENCE [LARGE SCALE GENOMIC DNA]</scope>
    <source>
        <strain evidence="3">LS1_29</strain>
    </source>
</reference>
<evidence type="ECO:0000313" key="3">
    <source>
        <dbReference type="Proteomes" id="UP001250214"/>
    </source>
</evidence>
<comment type="caution">
    <text evidence="2">The sequence shown here is derived from an EMBL/GenBank/DDBJ whole genome shotgun (WGS) entry which is preliminary data.</text>
</comment>
<gene>
    <name evidence="2" type="ORF">RIF23_04990</name>
</gene>